<feature type="compositionally biased region" description="Basic and acidic residues" evidence="1">
    <location>
        <begin position="98"/>
        <end position="117"/>
    </location>
</feature>
<gene>
    <name evidence="2" type="ORF">Touem01_00058</name>
</gene>
<reference evidence="2" key="1">
    <citation type="journal article" date="2024" name="J. Gen. Virol.">
        <title>Novel phages of Pseudomonas syringae unveil numerous potential auxiliary metabolic genes.</title>
        <authorList>
            <person name="Feltin C."/>
            <person name="Garneau J.R."/>
            <person name="Morris C.E."/>
            <person name="Berard A."/>
            <person name="Torres-Barcelo C."/>
        </authorList>
    </citation>
    <scope>NUCLEOTIDE SEQUENCE</scope>
</reference>
<organism evidence="2">
    <name type="scientific">Pseudomonas phage Touem01</name>
    <dbReference type="NCBI Taxonomy" id="3138548"/>
    <lineage>
        <taxon>Viruses</taxon>
    </lineage>
</organism>
<evidence type="ECO:0000256" key="1">
    <source>
        <dbReference type="SAM" id="MobiDB-lite"/>
    </source>
</evidence>
<feature type="compositionally biased region" description="Low complexity" evidence="1">
    <location>
        <begin position="118"/>
        <end position="127"/>
    </location>
</feature>
<accession>A0AAU6W2Z2</accession>
<feature type="region of interest" description="Disordered" evidence="1">
    <location>
        <begin position="98"/>
        <end position="145"/>
    </location>
</feature>
<sequence length="145" mass="15421">MPILIRELPHLLTPINGVAFAVHEAGSISDEMDDDLAELFLSVPSFRLATDADLPEPKVPTETAAQKKAREKTEAAAALTLKKAAEQKAAEELAEKKLADEKAEAERVEQEAKDKAAAAEAAAAEAENNGSGEKPEGDEQADNVF</sequence>
<dbReference type="EMBL" id="PP179325">
    <property type="protein sequence ID" value="XAI70587.1"/>
    <property type="molecule type" value="Genomic_DNA"/>
</dbReference>
<evidence type="ECO:0000313" key="2">
    <source>
        <dbReference type="EMBL" id="XAI70587.1"/>
    </source>
</evidence>
<feature type="region of interest" description="Disordered" evidence="1">
    <location>
        <begin position="52"/>
        <end position="72"/>
    </location>
</feature>
<feature type="compositionally biased region" description="Acidic residues" evidence="1">
    <location>
        <begin position="136"/>
        <end position="145"/>
    </location>
</feature>
<name>A0AAU6W2Z2_9VIRU</name>
<proteinExistence type="predicted"/>
<protein>
    <submittedName>
        <fullName evidence="2">Uncharacterized protein</fullName>
    </submittedName>
</protein>